<evidence type="ECO:0000313" key="6">
    <source>
        <dbReference type="EMBL" id="GKX47383.1"/>
    </source>
</evidence>
<comment type="similarity">
    <text evidence="1">Belongs to the LysR transcriptional regulatory family.</text>
</comment>
<evidence type="ECO:0000313" key="8">
    <source>
        <dbReference type="Proteomes" id="UP001058167"/>
    </source>
</evidence>
<dbReference type="Proteomes" id="UP001058167">
    <property type="component" value="Unassembled WGS sequence"/>
</dbReference>
<dbReference type="InterPro" id="IPR050389">
    <property type="entry name" value="LysR-type_TF"/>
</dbReference>
<dbReference type="Proteomes" id="UP001165145">
    <property type="component" value="Unassembled WGS sequence"/>
</dbReference>
<evidence type="ECO:0000313" key="7">
    <source>
        <dbReference type="EMBL" id="GLV69563.1"/>
    </source>
</evidence>
<comment type="caution">
    <text evidence="7">The sequence shown here is derived from an EMBL/GenBank/DDBJ whole genome shotgun (WGS) entry which is preliminary data.</text>
</comment>
<organism evidence="7 9">
    <name type="scientific">Pectobacterium carotovorum subsp. carotovorum</name>
    <name type="common">Erwinia carotovora subsp. carotovora</name>
    <dbReference type="NCBI Taxonomy" id="555"/>
    <lineage>
        <taxon>Bacteria</taxon>
        <taxon>Pseudomonadati</taxon>
        <taxon>Pseudomonadota</taxon>
        <taxon>Gammaproteobacteria</taxon>
        <taxon>Enterobacterales</taxon>
        <taxon>Pectobacteriaceae</taxon>
        <taxon>Pectobacterium</taxon>
    </lineage>
</organism>
<reference evidence="7" key="2">
    <citation type="submission" date="2023-02" db="EMBL/GenBank/DDBJ databases">
        <title>Pectobacterium carotovorum subsp. carotovorum NBRC 12380.</title>
        <authorList>
            <person name="Ichikawa N."/>
            <person name="Sato H."/>
            <person name="Tonouchi N."/>
        </authorList>
    </citation>
    <scope>NUCLEOTIDE SEQUENCE</scope>
    <source>
        <strain evidence="7">NBRC 12380</strain>
    </source>
</reference>
<reference evidence="6" key="1">
    <citation type="submission" date="2022-06" db="EMBL/GenBank/DDBJ databases">
        <title>Draft genome sequences of Pectobacterium carotovorum subsp. carotovorum str. NBRC12380.</title>
        <authorList>
            <person name="Wakabayashi Y."/>
            <person name="Kojima K."/>
        </authorList>
    </citation>
    <scope>NUCLEOTIDE SEQUENCE</scope>
    <source>
        <strain evidence="6">NBRC 12380</strain>
    </source>
</reference>
<proteinExistence type="inferred from homology"/>
<accession>A0AAI9KYG3</accession>
<keyword evidence="8" id="KW-1185">Reference proteome</keyword>
<evidence type="ECO:0000256" key="3">
    <source>
        <dbReference type="ARBA" id="ARBA00023125"/>
    </source>
</evidence>
<dbReference type="SUPFAM" id="SSF53850">
    <property type="entry name" value="Periplasmic binding protein-like II"/>
    <property type="match status" value="1"/>
</dbReference>
<dbReference type="AlphaFoldDB" id="A0AAI9KYG3"/>
<dbReference type="EMBL" id="BRLF01000004">
    <property type="protein sequence ID" value="GKX47383.1"/>
    <property type="molecule type" value="Genomic_DNA"/>
</dbReference>
<name>A0AAI9KYG3_PECCC</name>
<keyword evidence="4" id="KW-0804">Transcription</keyword>
<evidence type="ECO:0000256" key="1">
    <source>
        <dbReference type="ARBA" id="ARBA00009437"/>
    </source>
</evidence>
<feature type="domain" description="HTH lysR-type" evidence="5">
    <location>
        <begin position="32"/>
        <end position="89"/>
    </location>
</feature>
<dbReference type="InterPro" id="IPR036388">
    <property type="entry name" value="WH-like_DNA-bd_sf"/>
</dbReference>
<dbReference type="SUPFAM" id="SSF46785">
    <property type="entry name" value="Winged helix' DNA-binding domain"/>
    <property type="match status" value="1"/>
</dbReference>
<evidence type="ECO:0000256" key="2">
    <source>
        <dbReference type="ARBA" id="ARBA00023015"/>
    </source>
</evidence>
<dbReference type="PANTHER" id="PTHR30118:SF15">
    <property type="entry name" value="TRANSCRIPTIONAL REGULATORY PROTEIN"/>
    <property type="match status" value="1"/>
</dbReference>
<dbReference type="Pfam" id="PF00126">
    <property type="entry name" value="HTH_1"/>
    <property type="match status" value="1"/>
</dbReference>
<dbReference type="CDD" id="cd08464">
    <property type="entry name" value="PBP2_DntR_like_2"/>
    <property type="match status" value="1"/>
</dbReference>
<dbReference type="GO" id="GO:0003700">
    <property type="term" value="F:DNA-binding transcription factor activity"/>
    <property type="evidence" value="ECO:0007669"/>
    <property type="project" value="InterPro"/>
</dbReference>
<evidence type="ECO:0000313" key="9">
    <source>
        <dbReference type="Proteomes" id="UP001165145"/>
    </source>
</evidence>
<dbReference type="Gene3D" id="1.10.10.10">
    <property type="entry name" value="Winged helix-like DNA-binding domain superfamily/Winged helix DNA-binding domain"/>
    <property type="match status" value="1"/>
</dbReference>
<dbReference type="InterPro" id="IPR036390">
    <property type="entry name" value="WH_DNA-bd_sf"/>
</dbReference>
<dbReference type="PRINTS" id="PR00039">
    <property type="entry name" value="HTHLYSR"/>
</dbReference>
<keyword evidence="2" id="KW-0805">Transcription regulation</keyword>
<dbReference type="InterPro" id="IPR000847">
    <property type="entry name" value="LysR_HTH_N"/>
</dbReference>
<dbReference type="InterPro" id="IPR005119">
    <property type="entry name" value="LysR_subst-bd"/>
</dbReference>
<dbReference type="PANTHER" id="PTHR30118">
    <property type="entry name" value="HTH-TYPE TRANSCRIPTIONAL REGULATOR LEUO-RELATED"/>
    <property type="match status" value="1"/>
</dbReference>
<dbReference type="Pfam" id="PF03466">
    <property type="entry name" value="LysR_substrate"/>
    <property type="match status" value="1"/>
</dbReference>
<keyword evidence="3" id="KW-0238">DNA-binding</keyword>
<evidence type="ECO:0000259" key="5">
    <source>
        <dbReference type="PROSITE" id="PS50931"/>
    </source>
</evidence>
<dbReference type="Gene3D" id="3.40.190.10">
    <property type="entry name" value="Periplasmic binding protein-like II"/>
    <property type="match status" value="2"/>
</dbReference>
<sequence length="334" mass="37327">MSGTGTIILLAVLLFKLINLILPIMENDFRGVDLNLLVTFLVLYREKSVSAAADKLHLGQPAVSGALARLRTLFDDPLFIRTGQVMRPTARADYLATQLSPAFEHLQSVLGEPEKFDPLTDSRVITLGMTDWVEIWLMPLLLKRLKAKAPNLRINLVATDPFLDVDRLENDSVDLVISVASAQAGWLKQRALLSSGFRALWHPQQLDLPRPLPLAVYSQQRHLLVTYRERAHGVVDDMLEKQGMTRTIHYTTPHFSALPRILQQTPSIATVPEKLATQWCQYYGLIDSSVPLALPTYTLSALWHARQDSNPAITWLYGQIAEVVAEQGTEPPPA</sequence>
<dbReference type="GO" id="GO:0003677">
    <property type="term" value="F:DNA binding"/>
    <property type="evidence" value="ECO:0007669"/>
    <property type="project" value="UniProtKB-KW"/>
</dbReference>
<evidence type="ECO:0000256" key="4">
    <source>
        <dbReference type="ARBA" id="ARBA00023163"/>
    </source>
</evidence>
<gene>
    <name evidence="7" type="ORF">Pcaca03_20070</name>
    <name evidence="6" type="ORF">SOASR016_21350</name>
</gene>
<protein>
    <submittedName>
        <fullName evidence="7">LysR family transcriptional regulator</fullName>
    </submittedName>
</protein>
<dbReference type="EMBL" id="BSRL01000004">
    <property type="protein sequence ID" value="GLV69563.1"/>
    <property type="molecule type" value="Genomic_DNA"/>
</dbReference>
<dbReference type="PROSITE" id="PS50931">
    <property type="entry name" value="HTH_LYSR"/>
    <property type="match status" value="1"/>
</dbReference>